<feature type="domain" description="Dienelactone hydrolase" evidence="1">
    <location>
        <begin position="126"/>
        <end position="341"/>
    </location>
</feature>
<evidence type="ECO:0000313" key="3">
    <source>
        <dbReference type="Proteomes" id="UP000284375"/>
    </source>
</evidence>
<dbReference type="Gene3D" id="3.40.50.1820">
    <property type="entry name" value="alpha/beta hydrolase"/>
    <property type="match status" value="1"/>
</dbReference>
<dbReference type="EMBL" id="LJZO01000029">
    <property type="protein sequence ID" value="ROV94247.1"/>
    <property type="molecule type" value="Genomic_DNA"/>
</dbReference>
<dbReference type="Pfam" id="PF01738">
    <property type="entry name" value="DLH"/>
    <property type="match status" value="1"/>
</dbReference>
<organism evidence="2 3">
    <name type="scientific">Cytospora chrysosperma</name>
    <name type="common">Cytospora canker fungus</name>
    <name type="synonym">Sphaeria chrysosperma</name>
    <dbReference type="NCBI Taxonomy" id="252740"/>
    <lineage>
        <taxon>Eukaryota</taxon>
        <taxon>Fungi</taxon>
        <taxon>Dikarya</taxon>
        <taxon>Ascomycota</taxon>
        <taxon>Pezizomycotina</taxon>
        <taxon>Sordariomycetes</taxon>
        <taxon>Sordariomycetidae</taxon>
        <taxon>Diaporthales</taxon>
        <taxon>Cytosporaceae</taxon>
        <taxon>Cytospora</taxon>
    </lineage>
</organism>
<evidence type="ECO:0000313" key="2">
    <source>
        <dbReference type="EMBL" id="ROV94247.1"/>
    </source>
</evidence>
<dbReference type="InterPro" id="IPR002925">
    <property type="entry name" value="Dienelactn_hydro"/>
</dbReference>
<dbReference type="AlphaFoldDB" id="A0A423VTA6"/>
<comment type="caution">
    <text evidence="2">The sequence shown here is derived from an EMBL/GenBank/DDBJ whole genome shotgun (WGS) entry which is preliminary data.</text>
</comment>
<dbReference type="SUPFAM" id="SSF53474">
    <property type="entry name" value="alpha/beta-Hydrolases"/>
    <property type="match status" value="1"/>
</dbReference>
<dbReference type="GO" id="GO:0016787">
    <property type="term" value="F:hydrolase activity"/>
    <property type="evidence" value="ECO:0007669"/>
    <property type="project" value="InterPro"/>
</dbReference>
<name>A0A423VTA6_CYTCH</name>
<dbReference type="InterPro" id="IPR029058">
    <property type="entry name" value="AB_hydrolase_fold"/>
</dbReference>
<accession>A0A423VTA6</accession>
<protein>
    <recommendedName>
        <fullName evidence="1">Dienelactone hydrolase domain-containing protein</fullName>
    </recommendedName>
</protein>
<reference evidence="2 3" key="1">
    <citation type="submission" date="2015-09" db="EMBL/GenBank/DDBJ databases">
        <title>Host preference determinants of Valsa canker pathogens revealed by comparative genomics.</title>
        <authorList>
            <person name="Yin Z."/>
            <person name="Huang L."/>
        </authorList>
    </citation>
    <scope>NUCLEOTIDE SEQUENCE [LARGE SCALE GENOMIC DNA]</scope>
    <source>
        <strain evidence="2 3">YSFL</strain>
    </source>
</reference>
<dbReference type="PANTHER" id="PTHR47668:SF1">
    <property type="entry name" value="DIENELACTONE HYDROLASE DOMAIN-CONTAINING PROTEIN-RELATED"/>
    <property type="match status" value="1"/>
</dbReference>
<evidence type="ECO:0000259" key="1">
    <source>
        <dbReference type="Pfam" id="PF01738"/>
    </source>
</evidence>
<dbReference type="PANTHER" id="PTHR47668">
    <property type="entry name" value="DIENELACTONE HYDROLASE FAMILY PROTEIN (AFU_ORTHOLOGUE AFUA_6G01940)"/>
    <property type="match status" value="1"/>
</dbReference>
<gene>
    <name evidence="2" type="ORF">VSDG_05715</name>
</gene>
<dbReference type="Proteomes" id="UP000284375">
    <property type="component" value="Unassembled WGS sequence"/>
</dbReference>
<dbReference type="STRING" id="252740.A0A423VTA6"/>
<sequence>MPPTNPNKLRAASSAALASFTKPHLPGLSTSSFQSSSLNTAAPHTTIHPQTIVTPQQTCCSQLRSQILTPSSNNSTPFIRPFSTSTPNMSAMKATGGHSAACCNIPPVVSSGYQKKGDYETIGGTKTYVTGPVKEASKGILVIMDIFGFFDQTVQGCDILATADEHNKYAVFMPDAFDGEPLPIELFPPDNEEKQEKVGAFFGKNSPPSYVPKVHSAVKAAQEKYPNIKEWGVVGFCWGSKVISLCVSKPDNPFKIAAQCHPAMVDPKDAESIKIPLVLLASKDEPVEDVKKFEAALTGPKHVETYADQIHGWMAARSDLKDKRVQEEYTRGYKTVLTFFGNNWP</sequence>
<keyword evidence="3" id="KW-1185">Reference proteome</keyword>
<dbReference type="OrthoDB" id="2147163at2759"/>
<proteinExistence type="predicted"/>